<dbReference type="EMBL" id="BONX01000056">
    <property type="protein sequence ID" value="GIH00645.1"/>
    <property type="molecule type" value="Genomic_DNA"/>
</dbReference>
<protein>
    <recommendedName>
        <fullName evidence="4">Asp/Glu/hydantoin racemase</fullName>
    </recommendedName>
</protein>
<dbReference type="InterPro" id="IPR001920">
    <property type="entry name" value="Asp/Glu_race"/>
</dbReference>
<dbReference type="RefSeq" id="WP_203861948.1">
    <property type="nucleotide sequence ID" value="NZ_BAAAZQ010000029.1"/>
</dbReference>
<evidence type="ECO:0000313" key="2">
    <source>
        <dbReference type="EMBL" id="GIH00645.1"/>
    </source>
</evidence>
<sequence length="235" mass="23923">MSGQALAAGLLHTVPALAATFDDLVRTSATDLRRIHLADAWLLDTARRDGVTPAVRDAVLAHVRYLESAGASAVLVTCSSIGEATEAAAERVGVPVIRVDATMADEAAEIATRPGARGRIAVLATLASTLGPTGRLVERAASAHRPTTATHRSVEVAAELVAGAAEAHHRGDREHAESLVAATVERAAAGADVVVLAQASMARAAALVDVPVPVLSSPAGGVASLLRAITESPLR</sequence>
<proteinExistence type="predicted"/>
<name>A0ABQ4F157_9ACTN</name>
<gene>
    <name evidence="2" type="ORF">Pma05_72170</name>
</gene>
<comment type="caution">
    <text evidence="2">The sequence shown here is derived from an EMBL/GenBank/DDBJ whole genome shotgun (WGS) entry which is preliminary data.</text>
</comment>
<dbReference type="Proteomes" id="UP000621500">
    <property type="component" value="Unassembled WGS sequence"/>
</dbReference>
<evidence type="ECO:0000313" key="3">
    <source>
        <dbReference type="Proteomes" id="UP000621500"/>
    </source>
</evidence>
<accession>A0ABQ4F157</accession>
<dbReference type="Gene3D" id="3.40.50.1860">
    <property type="match status" value="2"/>
</dbReference>
<feature type="chain" id="PRO_5045984014" description="Asp/Glu/hydantoin racemase" evidence="1">
    <location>
        <begin position="19"/>
        <end position="235"/>
    </location>
</feature>
<evidence type="ECO:0000256" key="1">
    <source>
        <dbReference type="SAM" id="SignalP"/>
    </source>
</evidence>
<keyword evidence="1" id="KW-0732">Signal</keyword>
<evidence type="ECO:0008006" key="4">
    <source>
        <dbReference type="Google" id="ProtNLM"/>
    </source>
</evidence>
<dbReference type="InterPro" id="IPR015942">
    <property type="entry name" value="Asp/Glu/hydantoin_racemase"/>
</dbReference>
<keyword evidence="3" id="KW-1185">Reference proteome</keyword>
<organism evidence="2 3">
    <name type="scientific">Plantactinospora mayteni</name>
    <dbReference type="NCBI Taxonomy" id="566021"/>
    <lineage>
        <taxon>Bacteria</taxon>
        <taxon>Bacillati</taxon>
        <taxon>Actinomycetota</taxon>
        <taxon>Actinomycetes</taxon>
        <taxon>Micromonosporales</taxon>
        <taxon>Micromonosporaceae</taxon>
        <taxon>Plantactinospora</taxon>
    </lineage>
</organism>
<feature type="signal peptide" evidence="1">
    <location>
        <begin position="1"/>
        <end position="18"/>
    </location>
</feature>
<reference evidence="2 3" key="1">
    <citation type="submission" date="2021-01" db="EMBL/GenBank/DDBJ databases">
        <title>Whole genome shotgun sequence of Plantactinospora mayteni NBRC 109088.</title>
        <authorList>
            <person name="Komaki H."/>
            <person name="Tamura T."/>
        </authorList>
    </citation>
    <scope>NUCLEOTIDE SEQUENCE [LARGE SCALE GENOMIC DNA]</scope>
    <source>
        <strain evidence="2 3">NBRC 109088</strain>
    </source>
</reference>
<dbReference type="Pfam" id="PF01177">
    <property type="entry name" value="Asp_Glu_race"/>
    <property type="match status" value="1"/>
</dbReference>